<dbReference type="EMBL" id="CP121687">
    <property type="protein sequence ID" value="WZL68995.1"/>
    <property type="molecule type" value="Genomic_DNA"/>
</dbReference>
<evidence type="ECO:0000256" key="2">
    <source>
        <dbReference type="ARBA" id="ARBA00007639"/>
    </source>
</evidence>
<dbReference type="RefSeq" id="WP_341875999.1">
    <property type="nucleotide sequence ID" value="NZ_CP121687.1"/>
</dbReference>
<evidence type="ECO:0000313" key="6">
    <source>
        <dbReference type="EMBL" id="WZL68995.1"/>
    </source>
</evidence>
<gene>
    <name evidence="6" type="ORF">QBE51_09210</name>
</gene>
<evidence type="ECO:0000313" key="7">
    <source>
        <dbReference type="Proteomes" id="UP001486565"/>
    </source>
</evidence>
<proteinExistence type="inferred from homology"/>
<sequence>MMKKFFALFLVSILMISALTACGAKQKTGSTNQAETETSGTENKDKKLKIAFAFQDLETEFWVAAHKTIIETLTAQGIEVIERNANEDANKQLEQVKDAIAQGADGIIVIPQDGESALTIIDEANKAGVPIAIFNRPPSNDSNNAIVVVADNAVIAEAAVDHMVAEAQKKFEATGKKLTPLIMVGDLGDPNAIARKDGFYKAIQKNPDIFNDVIEVPTKWDGATALANLQSAMQANPEVDFLYTCSDFMFPQIKAVLEPLGKWKKVGEEGHVIMGGLDGDSTAGRLIDEGYVDSTGVQDLKFESEAAMNAILKAIEAGEKTPKEWIQDPGFALTQANLTEKRMDMWGNQIREN</sequence>
<name>A0ABZ2Y113_9FIRM</name>
<comment type="subcellular location">
    <subcellularLocation>
        <location evidence="1">Cell envelope</location>
    </subcellularLocation>
</comment>
<keyword evidence="3 4" id="KW-0732">Signal</keyword>
<evidence type="ECO:0000259" key="5">
    <source>
        <dbReference type="Pfam" id="PF13407"/>
    </source>
</evidence>
<dbReference type="Gene3D" id="3.40.50.2300">
    <property type="match status" value="2"/>
</dbReference>
<dbReference type="PANTHER" id="PTHR46847">
    <property type="entry name" value="D-ALLOSE-BINDING PERIPLASMIC PROTEIN-RELATED"/>
    <property type="match status" value="1"/>
</dbReference>
<protein>
    <submittedName>
        <fullName evidence="6">Sugar ABC transporter substrate-binding protein</fullName>
    </submittedName>
</protein>
<dbReference type="SUPFAM" id="SSF53822">
    <property type="entry name" value="Periplasmic binding protein-like I"/>
    <property type="match status" value="1"/>
</dbReference>
<evidence type="ECO:0000256" key="4">
    <source>
        <dbReference type="SAM" id="SignalP"/>
    </source>
</evidence>
<dbReference type="CDD" id="cd01536">
    <property type="entry name" value="PBP1_ABC_sugar_binding-like"/>
    <property type="match status" value="1"/>
</dbReference>
<evidence type="ECO:0000256" key="1">
    <source>
        <dbReference type="ARBA" id="ARBA00004196"/>
    </source>
</evidence>
<dbReference type="PROSITE" id="PS51257">
    <property type="entry name" value="PROKAR_LIPOPROTEIN"/>
    <property type="match status" value="1"/>
</dbReference>
<organism evidence="6 7">
    <name type="scientific">Defluviitalea saccharophila</name>
    <dbReference type="NCBI Taxonomy" id="879970"/>
    <lineage>
        <taxon>Bacteria</taxon>
        <taxon>Bacillati</taxon>
        <taxon>Bacillota</taxon>
        <taxon>Clostridia</taxon>
        <taxon>Lachnospirales</taxon>
        <taxon>Defluviitaleaceae</taxon>
        <taxon>Defluviitalea</taxon>
    </lineage>
</organism>
<feature type="domain" description="Periplasmic binding protein" evidence="5">
    <location>
        <begin position="50"/>
        <end position="319"/>
    </location>
</feature>
<feature type="signal peptide" evidence="4">
    <location>
        <begin position="1"/>
        <end position="23"/>
    </location>
</feature>
<dbReference type="Pfam" id="PF13407">
    <property type="entry name" value="Peripla_BP_4"/>
    <property type="match status" value="1"/>
</dbReference>
<dbReference type="InterPro" id="IPR025997">
    <property type="entry name" value="SBP_2_dom"/>
</dbReference>
<evidence type="ECO:0000256" key="3">
    <source>
        <dbReference type="ARBA" id="ARBA00022729"/>
    </source>
</evidence>
<keyword evidence="7" id="KW-1185">Reference proteome</keyword>
<comment type="similarity">
    <text evidence="2">Belongs to the bacterial solute-binding protein 2 family.</text>
</comment>
<reference evidence="6 7" key="1">
    <citation type="submission" date="2023-03" db="EMBL/GenBank/DDBJ databases">
        <title>Novel Species.</title>
        <authorList>
            <person name="Ma S."/>
        </authorList>
    </citation>
    <scope>NUCLEOTIDE SEQUENCE [LARGE SCALE GENOMIC DNA]</scope>
    <source>
        <strain evidence="6 7">LIND6LT2</strain>
    </source>
</reference>
<accession>A0ABZ2Y113</accession>
<feature type="chain" id="PRO_5046174628" evidence="4">
    <location>
        <begin position="24"/>
        <end position="353"/>
    </location>
</feature>
<dbReference type="PANTHER" id="PTHR46847:SF1">
    <property type="entry name" value="D-ALLOSE-BINDING PERIPLASMIC PROTEIN-RELATED"/>
    <property type="match status" value="1"/>
</dbReference>
<dbReference type="Proteomes" id="UP001486565">
    <property type="component" value="Chromosome"/>
</dbReference>
<dbReference type="InterPro" id="IPR028082">
    <property type="entry name" value="Peripla_BP_I"/>
</dbReference>